<sequence length="39" mass="4544">MYHFATERSTRSDIVITTTTQLKPERNRSTVGRVEFVES</sequence>
<gene>
    <name evidence="1" type="ORF">STRIP9103_07036</name>
</gene>
<accession>L1KXY1</accession>
<proteinExistence type="predicted"/>
<protein>
    <submittedName>
        <fullName evidence="1">Uncharacterized protein</fullName>
    </submittedName>
</protein>
<dbReference type="PATRIC" id="fig|698759.3.peg.3704"/>
<dbReference type="EMBL" id="AEJC01000274">
    <property type="protein sequence ID" value="EKX65686.1"/>
    <property type="molecule type" value="Genomic_DNA"/>
</dbReference>
<reference evidence="1 2" key="1">
    <citation type="submission" date="2012-11" db="EMBL/GenBank/DDBJ databases">
        <authorList>
            <person name="Huguet-Tapia J.C."/>
            <person name="Durkin A.S."/>
            <person name="Pettis G.S."/>
            <person name="Badger J.H."/>
        </authorList>
    </citation>
    <scope>NUCLEOTIDE SEQUENCE [LARGE SCALE GENOMIC DNA]</scope>
    <source>
        <strain evidence="1 2">91-03</strain>
    </source>
</reference>
<dbReference type="Proteomes" id="UP000010411">
    <property type="component" value="Unassembled WGS sequence"/>
</dbReference>
<evidence type="ECO:0000313" key="1">
    <source>
        <dbReference type="EMBL" id="EKX65686.1"/>
    </source>
</evidence>
<comment type="caution">
    <text evidence="1">The sequence shown here is derived from an EMBL/GenBank/DDBJ whole genome shotgun (WGS) entry which is preliminary data.</text>
</comment>
<name>L1KXY1_9ACTN</name>
<organism evidence="1 2">
    <name type="scientific">Streptomyces ipomoeae 91-03</name>
    <dbReference type="NCBI Taxonomy" id="698759"/>
    <lineage>
        <taxon>Bacteria</taxon>
        <taxon>Bacillati</taxon>
        <taxon>Actinomycetota</taxon>
        <taxon>Actinomycetes</taxon>
        <taxon>Kitasatosporales</taxon>
        <taxon>Streptomycetaceae</taxon>
        <taxon>Streptomyces</taxon>
    </lineage>
</organism>
<keyword evidence="2" id="KW-1185">Reference proteome</keyword>
<dbReference type="AlphaFoldDB" id="L1KXY1"/>
<evidence type="ECO:0000313" key="2">
    <source>
        <dbReference type="Proteomes" id="UP000010411"/>
    </source>
</evidence>